<evidence type="ECO:0000256" key="3">
    <source>
        <dbReference type="SAM" id="MobiDB-lite"/>
    </source>
</evidence>
<accession>A0A0G4FN89</accession>
<evidence type="ECO:0000313" key="5">
    <source>
        <dbReference type="EMBL" id="CEM15656.1"/>
    </source>
</evidence>
<proteinExistence type="predicted"/>
<sequence length="664" mass="70905">MLSEGGRTRQRLAVQEQIRKFFVSAEEIAPKGFTISPGGSPPFKFDPEKEEQVQTAIFKGSQPAVNVHALFDSKNLQAGIGGLLKGFRPDWTSLFVGFLGIGSGTSSGSSVKILLMGILALFPFVDAPLFSGRIPEETKRESPNNGISLSQTSTGHLGSSLSLTSFDTLGSSLSMSGFIEFGSSLSLTSTGRLGSSLSLTSFDMLGSSLSVSGFTEFGSSLSVTSTGRLGSSLSLTSFDTLGSSLSVSGFTKFGSSLSVTSMWRLGSSLSLTSFDTLGSSLFVSGFTQLGSSLSLTSMGRLGSSLSLTSFDRLGWSLSVSGFTEFGSSLSLTSTTVACDESSDPQPNTLGTGVVRTDFSQTGNTGDTPTFNYSCQNGYSLDSLGNVTFSCTADSYATSTWKRTPPTCSDEDESAGKAYSSYADQEGGFLSTCNEKSKESRASVHSPDTKSLGSLLCAVAVCVLFFLFWIAAEGEISALRAELKTLQRKKEQILSGFERAAMEEEDSISRFLSPSFLPNVKVTVFGPQEKILVRRVDPSIGWNAYRSIVHDSDVVILPPFPELFQGEEQFKRQPQFITQDMIQADNNPRVGMRPGSVIIDYGRFPGTAHGNGRRAWCLPVDALRNLHGQQVSRGDVDGASTSRMCPQAKGEVKTAGLDNPLYFMI</sequence>
<dbReference type="AlphaFoldDB" id="A0A0G4FN89"/>
<evidence type="ECO:0000256" key="2">
    <source>
        <dbReference type="SAM" id="Coils"/>
    </source>
</evidence>
<feature type="domain" description="Sushi" evidence="4">
    <location>
        <begin position="336"/>
        <end position="409"/>
    </location>
</feature>
<dbReference type="InterPro" id="IPR035976">
    <property type="entry name" value="Sushi/SCR/CCP_sf"/>
</dbReference>
<feature type="coiled-coil region" evidence="2">
    <location>
        <begin position="468"/>
        <end position="495"/>
    </location>
</feature>
<organism evidence="5">
    <name type="scientific">Chromera velia CCMP2878</name>
    <dbReference type="NCBI Taxonomy" id="1169474"/>
    <lineage>
        <taxon>Eukaryota</taxon>
        <taxon>Sar</taxon>
        <taxon>Alveolata</taxon>
        <taxon>Colpodellida</taxon>
        <taxon>Chromeraceae</taxon>
        <taxon>Chromera</taxon>
    </lineage>
</organism>
<dbReference type="CDD" id="cd00033">
    <property type="entry name" value="CCP"/>
    <property type="match status" value="1"/>
</dbReference>
<dbReference type="VEuPathDB" id="CryptoDB:Cvel_17884"/>
<gene>
    <name evidence="5" type="ORF">Cvel_17884</name>
</gene>
<name>A0A0G4FN89_9ALVE</name>
<feature type="region of interest" description="Disordered" evidence="3">
    <location>
        <begin position="340"/>
        <end position="360"/>
    </location>
</feature>
<evidence type="ECO:0000256" key="1">
    <source>
        <dbReference type="ARBA" id="ARBA00023157"/>
    </source>
</evidence>
<dbReference type="Gene3D" id="2.10.70.10">
    <property type="entry name" value="Complement Module, domain 1"/>
    <property type="match status" value="1"/>
</dbReference>
<reference evidence="5" key="1">
    <citation type="submission" date="2014-11" db="EMBL/GenBank/DDBJ databases">
        <authorList>
            <person name="Otto D Thomas"/>
            <person name="Naeem Raeece"/>
        </authorList>
    </citation>
    <scope>NUCLEOTIDE SEQUENCE</scope>
</reference>
<dbReference type="PROSITE" id="PS50923">
    <property type="entry name" value="SUSHI"/>
    <property type="match status" value="1"/>
</dbReference>
<feature type="region of interest" description="Disordered" evidence="3">
    <location>
        <begin position="135"/>
        <end position="156"/>
    </location>
</feature>
<keyword evidence="1" id="KW-1015">Disulfide bond</keyword>
<evidence type="ECO:0000259" key="4">
    <source>
        <dbReference type="PROSITE" id="PS50923"/>
    </source>
</evidence>
<protein>
    <recommendedName>
        <fullName evidence="4">Sushi domain-containing protein</fullName>
    </recommendedName>
</protein>
<keyword evidence="2" id="KW-0175">Coiled coil</keyword>
<dbReference type="InterPro" id="IPR000436">
    <property type="entry name" value="Sushi_SCR_CCP_dom"/>
</dbReference>
<dbReference type="SUPFAM" id="SSF57535">
    <property type="entry name" value="Complement control module/SCR domain"/>
    <property type="match status" value="1"/>
</dbReference>
<dbReference type="EMBL" id="CDMZ01000498">
    <property type="protein sequence ID" value="CEM15656.1"/>
    <property type="molecule type" value="Genomic_DNA"/>
</dbReference>